<feature type="transmembrane region" description="Helical" evidence="1">
    <location>
        <begin position="72"/>
        <end position="92"/>
    </location>
</feature>
<keyword evidence="4" id="KW-1185">Reference proteome</keyword>
<keyword evidence="1" id="KW-0472">Membrane</keyword>
<accession>A0A9X0A9J2</accession>
<organism evidence="3 4">
    <name type="scientific">Sclerotinia nivalis</name>
    <dbReference type="NCBI Taxonomy" id="352851"/>
    <lineage>
        <taxon>Eukaryota</taxon>
        <taxon>Fungi</taxon>
        <taxon>Dikarya</taxon>
        <taxon>Ascomycota</taxon>
        <taxon>Pezizomycotina</taxon>
        <taxon>Leotiomycetes</taxon>
        <taxon>Helotiales</taxon>
        <taxon>Sclerotiniaceae</taxon>
        <taxon>Sclerotinia</taxon>
    </lineage>
</organism>
<comment type="caution">
    <text evidence="3">The sequence shown here is derived from an EMBL/GenBank/DDBJ whole genome shotgun (WGS) entry which is preliminary data.</text>
</comment>
<dbReference type="InterPro" id="IPR056121">
    <property type="entry name" value="DUF7704"/>
</dbReference>
<name>A0A9X0A9J2_9HELO</name>
<evidence type="ECO:0000313" key="3">
    <source>
        <dbReference type="EMBL" id="KAJ8058745.1"/>
    </source>
</evidence>
<dbReference type="AlphaFoldDB" id="A0A9X0A9J2"/>
<keyword evidence="1" id="KW-0812">Transmembrane</keyword>
<protein>
    <recommendedName>
        <fullName evidence="2">DUF7704 domain-containing protein</fullName>
    </recommendedName>
</protein>
<dbReference type="EMBL" id="JAPEIS010000015">
    <property type="protein sequence ID" value="KAJ8058745.1"/>
    <property type="molecule type" value="Genomic_DNA"/>
</dbReference>
<evidence type="ECO:0000256" key="1">
    <source>
        <dbReference type="SAM" id="Phobius"/>
    </source>
</evidence>
<evidence type="ECO:0000313" key="4">
    <source>
        <dbReference type="Proteomes" id="UP001152300"/>
    </source>
</evidence>
<proteinExistence type="predicted"/>
<dbReference type="PANTHER" id="PTHR37019">
    <property type="entry name" value="CHROMOSOME 1, WHOLE GENOME SHOTGUN SEQUENCE"/>
    <property type="match status" value="1"/>
</dbReference>
<gene>
    <name evidence="3" type="ORF">OCU04_011736</name>
</gene>
<keyword evidence="1" id="KW-1133">Transmembrane helix</keyword>
<dbReference type="Pfam" id="PF24803">
    <property type="entry name" value="DUF7704"/>
    <property type="match status" value="1"/>
</dbReference>
<reference evidence="3" key="1">
    <citation type="submission" date="2022-11" db="EMBL/GenBank/DDBJ databases">
        <title>Genome Resource of Sclerotinia nivalis Strain SnTB1, a Plant Pathogen Isolated from American Ginseng.</title>
        <authorList>
            <person name="Fan S."/>
        </authorList>
    </citation>
    <scope>NUCLEOTIDE SEQUENCE</scope>
    <source>
        <strain evidence="3">SnTB1</strain>
    </source>
</reference>
<feature type="transmembrane region" description="Helical" evidence="1">
    <location>
        <begin position="139"/>
        <end position="158"/>
    </location>
</feature>
<feature type="transmembrane region" description="Helical" evidence="1">
    <location>
        <begin position="15"/>
        <end position="36"/>
    </location>
</feature>
<dbReference type="PANTHER" id="PTHR37019:SF1">
    <property type="entry name" value="EXPERA DOMAIN-CONTAINING PROTEIN"/>
    <property type="match status" value="1"/>
</dbReference>
<evidence type="ECO:0000259" key="2">
    <source>
        <dbReference type="Pfam" id="PF24803"/>
    </source>
</evidence>
<dbReference type="Proteomes" id="UP001152300">
    <property type="component" value="Unassembled WGS sequence"/>
</dbReference>
<feature type="domain" description="DUF7704" evidence="2">
    <location>
        <begin position="10"/>
        <end position="159"/>
    </location>
</feature>
<sequence>MAPSIDPRISKINPIYRIFLLYIEPVMALGGAYLAYFQPAKFILSTAPSTISLPFTSLTTSTLLSPDPVIKFLSTDIAALYVLFTINEVVVLRLTRDYSVWKAVVFAMFVCDMGHILGIYEADPVGSLNVVGWTTEEQINNGILAFGLILRLAFLLGFGNRK</sequence>
<feature type="transmembrane region" description="Helical" evidence="1">
    <location>
        <begin position="99"/>
        <end position="119"/>
    </location>
</feature>
<dbReference type="OrthoDB" id="508119at2759"/>